<dbReference type="PROSITE" id="PS00655">
    <property type="entry name" value="GLYCOSYL_HYDROL_F6_1"/>
    <property type="match status" value="1"/>
</dbReference>
<evidence type="ECO:0000256" key="10">
    <source>
        <dbReference type="RuleBase" id="RU361186"/>
    </source>
</evidence>
<evidence type="ECO:0000256" key="3">
    <source>
        <dbReference type="ARBA" id="ARBA00023277"/>
    </source>
</evidence>
<evidence type="ECO:0000256" key="2">
    <source>
        <dbReference type="ARBA" id="ARBA00023001"/>
    </source>
</evidence>
<dbReference type="PRINTS" id="PR00733">
    <property type="entry name" value="GLHYDRLASE6"/>
</dbReference>
<evidence type="ECO:0000256" key="4">
    <source>
        <dbReference type="ARBA" id="ARBA00023295"/>
    </source>
</evidence>
<comment type="caution">
    <text evidence="11">The sequence shown here is derived from an EMBL/GenBank/DDBJ whole genome shotgun (WGS) entry which is preliminary data.</text>
</comment>
<feature type="binding site" evidence="7">
    <location>
        <position position="95"/>
    </location>
    <ligand>
        <name>substrate</name>
    </ligand>
</feature>
<protein>
    <recommendedName>
        <fullName evidence="10">Glucanase</fullName>
        <ecNumber evidence="10">3.2.1.-</ecNumber>
    </recommendedName>
</protein>
<feature type="active site" description="Proton acceptor" evidence="6">
    <location>
        <position position="368"/>
    </location>
</feature>
<dbReference type="Gene3D" id="3.20.20.40">
    <property type="entry name" value="1, 4-beta cellobiohydrolase"/>
    <property type="match status" value="1"/>
</dbReference>
<evidence type="ECO:0000313" key="11">
    <source>
        <dbReference type="EMBL" id="KAF5318481.1"/>
    </source>
</evidence>
<feature type="binding site" evidence="7">
    <location>
        <position position="366"/>
    </location>
    <ligand>
        <name>substrate</name>
    </ligand>
</feature>
<feature type="binding site" evidence="7">
    <location>
        <position position="271"/>
    </location>
    <ligand>
        <name>substrate</name>
    </ligand>
</feature>
<keyword evidence="2 10" id="KW-0136">Cellulose degradation</keyword>
<dbReference type="PANTHER" id="PTHR34876:SF10">
    <property type="entry name" value="GLUCANASE"/>
    <property type="match status" value="1"/>
</dbReference>
<keyword evidence="4 10" id="KW-0326">Glycosidase</keyword>
<sequence>MNEVSMVQFSHYILAAAAAVALAPASTLAAKIKPAGPNGPSSLNFINPYTAGKAPYANKGYAAKLEETISYFNSRGDSLNAARTRTVQRTPTFRWLSHTSNLPDVKTLIDEALAVQRSTGKNQLVQLVVYNLPDRDCSAYSSAGEFSLANDGLNKYKAWVDSIVASLSTPDAAKLSFVVVVEPDSLANLVTNGNVGRCSQTAPAYKEGIAYVIAKLQRPNIALYMDAANGGWLGWADNLAPSARLFAEVLALARTKAPGATVRGVVTNVSNYNQYIAPVRENYTEWSPSWDESHFVSALAPYLIENNFPAHFIVDQSRGGRGGIRTEWGQWCNIRNAGFGNTPTADQAVLQNQYVDALAWVKPGGESDGTSDRSSSRFDETCALPVAHVPAPEAGTWFNEYVANLVKLANPPLQPTY</sequence>
<dbReference type="InterPro" id="IPR036434">
    <property type="entry name" value="Beta_cellobiohydrolase_sf"/>
</dbReference>
<dbReference type="InterPro" id="IPR001524">
    <property type="entry name" value="Glyco_hydro_6_CS"/>
</dbReference>
<evidence type="ECO:0000256" key="9">
    <source>
        <dbReference type="PROSITE-ProRule" id="PRU10057"/>
    </source>
</evidence>
<reference evidence="11 12" key="1">
    <citation type="journal article" date="2020" name="ISME J.">
        <title>Uncovering the hidden diversity of litter-decomposition mechanisms in mushroom-forming fungi.</title>
        <authorList>
            <person name="Floudas D."/>
            <person name="Bentzer J."/>
            <person name="Ahren D."/>
            <person name="Johansson T."/>
            <person name="Persson P."/>
            <person name="Tunlid A."/>
        </authorList>
    </citation>
    <scope>NUCLEOTIDE SEQUENCE [LARGE SCALE GENOMIC DNA]</scope>
    <source>
        <strain evidence="11 12">CBS 101986</strain>
    </source>
</reference>
<keyword evidence="10" id="KW-0732">Signal</keyword>
<dbReference type="OrthoDB" id="64893at2759"/>
<feature type="active site" description="Proton donor" evidence="6 9">
    <location>
        <position position="184"/>
    </location>
</feature>
<evidence type="ECO:0000256" key="8">
    <source>
        <dbReference type="PROSITE-ProRule" id="PRU10056"/>
    </source>
</evidence>
<dbReference type="Proteomes" id="UP000567179">
    <property type="component" value="Unassembled WGS sequence"/>
</dbReference>
<accession>A0A8H5B928</accession>
<evidence type="ECO:0000256" key="6">
    <source>
        <dbReference type="PIRSR" id="PIRSR001100-1"/>
    </source>
</evidence>
<dbReference type="GO" id="GO:0004553">
    <property type="term" value="F:hydrolase activity, hydrolyzing O-glycosyl compounds"/>
    <property type="evidence" value="ECO:0007669"/>
    <property type="project" value="InterPro"/>
</dbReference>
<proteinExistence type="inferred from homology"/>
<feature type="binding site" evidence="7">
    <location>
        <position position="362"/>
    </location>
    <ligand>
        <name>substrate</name>
    </ligand>
</feature>
<comment type="similarity">
    <text evidence="10">Belongs to the glycosyl hydrolase family 6.</text>
</comment>
<feature type="signal peptide" evidence="10">
    <location>
        <begin position="1"/>
        <end position="29"/>
    </location>
</feature>
<keyword evidence="5 10" id="KW-0624">Polysaccharide degradation</keyword>
<evidence type="ECO:0000256" key="5">
    <source>
        <dbReference type="ARBA" id="ARBA00023326"/>
    </source>
</evidence>
<dbReference type="PIRSF" id="PIRSF001100">
    <property type="entry name" value="Beta_cellobiohydrolase"/>
    <property type="match status" value="1"/>
</dbReference>
<dbReference type="PANTHER" id="PTHR34876">
    <property type="match status" value="1"/>
</dbReference>
<dbReference type="EMBL" id="JAACJJ010000030">
    <property type="protein sequence ID" value="KAF5318481.1"/>
    <property type="molecule type" value="Genomic_DNA"/>
</dbReference>
<gene>
    <name evidence="11" type="ORF">D9619_011010</name>
</gene>
<evidence type="ECO:0000256" key="7">
    <source>
        <dbReference type="PIRSR" id="PIRSR001100-2"/>
    </source>
</evidence>
<keyword evidence="3 10" id="KW-0119">Carbohydrate metabolism</keyword>
<keyword evidence="12" id="KW-1185">Reference proteome</keyword>
<dbReference type="SUPFAM" id="SSF51989">
    <property type="entry name" value="Glycosyl hydrolases family 6, cellulases"/>
    <property type="match status" value="1"/>
</dbReference>
<organism evidence="11 12">
    <name type="scientific">Psilocybe cf. subviscida</name>
    <dbReference type="NCBI Taxonomy" id="2480587"/>
    <lineage>
        <taxon>Eukaryota</taxon>
        <taxon>Fungi</taxon>
        <taxon>Dikarya</taxon>
        <taxon>Basidiomycota</taxon>
        <taxon>Agaricomycotina</taxon>
        <taxon>Agaricomycetes</taxon>
        <taxon>Agaricomycetidae</taxon>
        <taxon>Agaricales</taxon>
        <taxon>Agaricineae</taxon>
        <taxon>Strophariaceae</taxon>
        <taxon>Psilocybe</taxon>
    </lineage>
</organism>
<dbReference type="AlphaFoldDB" id="A0A8H5B928"/>
<name>A0A8H5B928_9AGAR</name>
<evidence type="ECO:0000256" key="1">
    <source>
        <dbReference type="ARBA" id="ARBA00022801"/>
    </source>
</evidence>
<dbReference type="PROSITE" id="PS00656">
    <property type="entry name" value="GLYCOSYL_HYDROL_F6_2"/>
    <property type="match status" value="1"/>
</dbReference>
<feature type="active site" evidence="8">
    <location>
        <position position="136"/>
    </location>
</feature>
<evidence type="ECO:0000313" key="12">
    <source>
        <dbReference type="Proteomes" id="UP000567179"/>
    </source>
</evidence>
<feature type="binding site" evidence="7">
    <location>
        <position position="232"/>
    </location>
    <ligand>
        <name>substrate</name>
    </ligand>
</feature>
<feature type="binding site" evidence="7">
    <location>
        <position position="331"/>
    </location>
    <ligand>
        <name>substrate</name>
    </ligand>
</feature>
<keyword evidence="1 10" id="KW-0378">Hydrolase</keyword>
<dbReference type="GO" id="GO:0030245">
    <property type="term" value="P:cellulose catabolic process"/>
    <property type="evidence" value="ECO:0007669"/>
    <property type="project" value="UniProtKB-KW"/>
</dbReference>
<dbReference type="EC" id="3.2.1.-" evidence="10"/>
<dbReference type="Pfam" id="PF01341">
    <property type="entry name" value="Glyco_hydro_6"/>
    <property type="match status" value="1"/>
</dbReference>
<feature type="chain" id="PRO_5034616757" description="Glucanase" evidence="10">
    <location>
        <begin position="30"/>
        <end position="417"/>
    </location>
</feature>
<dbReference type="InterPro" id="IPR016288">
    <property type="entry name" value="Beta_cellobiohydrolase"/>
</dbReference>